<dbReference type="STRING" id="76936.BN2458_PEG1345"/>
<evidence type="ECO:0000313" key="3">
    <source>
        <dbReference type="EMBL" id="TLD77880.1"/>
    </source>
</evidence>
<feature type="domain" description="Phosphatidic acid phosphatase type 2/haloperoxidase" evidence="1">
    <location>
        <begin position="88"/>
        <end position="165"/>
    </location>
</feature>
<sequence length="192" mass="21073">MKFCSIILLWIMLLTQGFSYEKSGFKIYGDVMLILPFAMMAYSYSIDDIQGVKQQAIGAGATLIGTHLIKQGFVIASRSNEANARISQRPNNGSFDGFPSGHTSFVFSSVGFAQKRYGWKWGLPLAAVATSVGISRIYAERHTTAQVISGAIFGFGTSYLLASKYQPKHLSLSLHTAIDGTPSYHLHYKKAF</sequence>
<dbReference type="InterPro" id="IPR000326">
    <property type="entry name" value="PAP2/HPO"/>
</dbReference>
<proteinExistence type="predicted"/>
<keyword evidence="4" id="KW-1185">Reference proteome</keyword>
<accession>A0A099UGE2</accession>
<evidence type="ECO:0000313" key="4">
    <source>
        <dbReference type="Proteomes" id="UP000029925"/>
    </source>
</evidence>
<reference evidence="5" key="3">
    <citation type="submission" date="2015-11" db="EMBL/GenBank/DDBJ databases">
        <authorList>
            <person name="Anvar S.Y."/>
        </authorList>
    </citation>
    <scope>NUCLEOTIDE SEQUENCE [LARGE SCALE GENOMIC DNA]</scope>
</reference>
<dbReference type="OrthoDB" id="9780507at2"/>
<dbReference type="RefSeq" id="WP_034326298.1">
    <property type="nucleotide sequence ID" value="NZ_CAJTQN010000009.1"/>
</dbReference>
<reference evidence="3 4" key="1">
    <citation type="journal article" date="2014" name="Genome Announc.">
        <title>Draft genome sequences of eight enterohepatic helicobacter species isolated from both laboratory and wild rodents.</title>
        <authorList>
            <person name="Sheh A."/>
            <person name="Shen Z."/>
            <person name="Fox J.G."/>
        </authorList>
    </citation>
    <scope>NUCLEOTIDE SEQUENCE [LARGE SCALE GENOMIC DNA]</scope>
    <source>
        <strain evidence="3 4">MIT 98-6810</strain>
    </source>
</reference>
<evidence type="ECO:0000259" key="1">
    <source>
        <dbReference type="Pfam" id="PF01569"/>
    </source>
</evidence>
<gene>
    <name evidence="2" type="ORF">BN2458_PEG1345</name>
    <name evidence="3" type="ORF">LS75_008825</name>
</gene>
<evidence type="ECO:0000313" key="2">
    <source>
        <dbReference type="EMBL" id="CUU40230.1"/>
    </source>
</evidence>
<dbReference type="SUPFAM" id="SSF48317">
    <property type="entry name" value="Acid phosphatase/Vanadium-dependent haloperoxidase"/>
    <property type="match status" value="1"/>
</dbReference>
<dbReference type="Pfam" id="PF01569">
    <property type="entry name" value="PAP2"/>
    <property type="match status" value="1"/>
</dbReference>
<protein>
    <submittedName>
        <fullName evidence="2">Membrane-associated phospholipid phosphatase</fullName>
    </submittedName>
    <submittedName>
        <fullName evidence="3">Phosphatase PAP2 family protein</fullName>
    </submittedName>
</protein>
<dbReference type="GeneID" id="78151541"/>
<dbReference type="Gene3D" id="1.20.144.10">
    <property type="entry name" value="Phosphatidic acid phosphatase type 2/haloperoxidase"/>
    <property type="match status" value="1"/>
</dbReference>
<dbReference type="InterPro" id="IPR036938">
    <property type="entry name" value="PAP2/HPO_sf"/>
</dbReference>
<dbReference type="AlphaFoldDB" id="A0A099UGE2"/>
<dbReference type="EMBL" id="JRPF02000014">
    <property type="protein sequence ID" value="TLD77880.1"/>
    <property type="molecule type" value="Genomic_DNA"/>
</dbReference>
<dbReference type="PATRIC" id="fig|76936.10.peg.1313"/>
<dbReference type="PANTHER" id="PTHR14969">
    <property type="entry name" value="SPHINGOSINE-1-PHOSPHATE PHOSPHOHYDROLASE"/>
    <property type="match status" value="1"/>
</dbReference>
<dbReference type="EMBL" id="LN907858">
    <property type="protein sequence ID" value="CUU40230.1"/>
    <property type="molecule type" value="Genomic_DNA"/>
</dbReference>
<name>A0A099UGE2_9HELI</name>
<dbReference type="KEGG" id="hty:BN2458_PEG1345"/>
<dbReference type="Proteomes" id="UP000064525">
    <property type="component" value="Chromosome I"/>
</dbReference>
<reference evidence="2" key="2">
    <citation type="submission" date="2015-11" db="EMBL/GenBank/DDBJ databases">
        <authorList>
            <person name="Zhang Y."/>
            <person name="Guo Z."/>
        </authorList>
    </citation>
    <scope>NUCLEOTIDE SEQUENCE</scope>
    <source>
        <strain evidence="2">1</strain>
    </source>
</reference>
<organism evidence="2 5">
    <name type="scientific">Helicobacter typhlonius</name>
    <dbReference type="NCBI Taxonomy" id="76936"/>
    <lineage>
        <taxon>Bacteria</taxon>
        <taxon>Pseudomonadati</taxon>
        <taxon>Campylobacterota</taxon>
        <taxon>Epsilonproteobacteria</taxon>
        <taxon>Campylobacterales</taxon>
        <taxon>Helicobacteraceae</taxon>
        <taxon>Helicobacter</taxon>
    </lineage>
</organism>
<dbReference type="PANTHER" id="PTHR14969:SF13">
    <property type="entry name" value="AT30094P"/>
    <property type="match status" value="1"/>
</dbReference>
<evidence type="ECO:0000313" key="5">
    <source>
        <dbReference type="Proteomes" id="UP000064525"/>
    </source>
</evidence>
<dbReference type="Proteomes" id="UP000029925">
    <property type="component" value="Unassembled WGS sequence"/>
</dbReference>